<keyword evidence="11" id="KW-0407">Ion channel</keyword>
<dbReference type="InterPro" id="IPR007866">
    <property type="entry name" value="TRIC_channel"/>
</dbReference>
<accession>A0A163JY13</accession>
<feature type="compositionally biased region" description="Low complexity" evidence="12">
    <location>
        <begin position="265"/>
        <end position="275"/>
    </location>
</feature>
<gene>
    <name evidence="13" type="primary">ABSGL_09707.1 scaffold 11617</name>
</gene>
<keyword evidence="8" id="KW-1133">Transmembrane helix</keyword>
<evidence type="ECO:0000256" key="10">
    <source>
        <dbReference type="ARBA" id="ARBA00023136"/>
    </source>
</evidence>
<dbReference type="Pfam" id="PF05197">
    <property type="entry name" value="TRIC"/>
    <property type="match status" value="1"/>
</dbReference>
<evidence type="ECO:0000256" key="7">
    <source>
        <dbReference type="ARBA" id="ARBA00022958"/>
    </source>
</evidence>
<keyword evidence="4" id="KW-0633">Potassium transport</keyword>
<keyword evidence="6" id="KW-0631">Potassium channel</keyword>
<evidence type="ECO:0000256" key="8">
    <source>
        <dbReference type="ARBA" id="ARBA00022989"/>
    </source>
</evidence>
<evidence type="ECO:0000256" key="6">
    <source>
        <dbReference type="ARBA" id="ARBA00022826"/>
    </source>
</evidence>
<evidence type="ECO:0000256" key="3">
    <source>
        <dbReference type="ARBA" id="ARBA00022448"/>
    </source>
</evidence>
<evidence type="ECO:0000256" key="2">
    <source>
        <dbReference type="ARBA" id="ARBA00005766"/>
    </source>
</evidence>
<comment type="similarity">
    <text evidence="2">Belongs to the TMEM38 family.</text>
</comment>
<organism evidence="13">
    <name type="scientific">Absidia glauca</name>
    <name type="common">Pin mould</name>
    <dbReference type="NCBI Taxonomy" id="4829"/>
    <lineage>
        <taxon>Eukaryota</taxon>
        <taxon>Fungi</taxon>
        <taxon>Fungi incertae sedis</taxon>
        <taxon>Mucoromycota</taxon>
        <taxon>Mucoromycotina</taxon>
        <taxon>Mucoromycetes</taxon>
        <taxon>Mucorales</taxon>
        <taxon>Cunninghamellaceae</taxon>
        <taxon>Absidia</taxon>
    </lineage>
</organism>
<evidence type="ECO:0000256" key="12">
    <source>
        <dbReference type="SAM" id="MobiDB-lite"/>
    </source>
</evidence>
<evidence type="ECO:0000256" key="5">
    <source>
        <dbReference type="ARBA" id="ARBA00022692"/>
    </source>
</evidence>
<name>A0A163JY13_ABSGL</name>
<evidence type="ECO:0000313" key="13">
    <source>
        <dbReference type="EMBL" id="SAM03851.1"/>
    </source>
</evidence>
<feature type="region of interest" description="Disordered" evidence="12">
    <location>
        <begin position="260"/>
        <end position="285"/>
    </location>
</feature>
<evidence type="ECO:0000256" key="11">
    <source>
        <dbReference type="ARBA" id="ARBA00023303"/>
    </source>
</evidence>
<dbReference type="OrthoDB" id="206005at2759"/>
<evidence type="ECO:0000256" key="1">
    <source>
        <dbReference type="ARBA" id="ARBA00004127"/>
    </source>
</evidence>
<evidence type="ECO:0000256" key="9">
    <source>
        <dbReference type="ARBA" id="ARBA00023065"/>
    </source>
</evidence>
<proteinExistence type="inferred from homology"/>
<dbReference type="AlphaFoldDB" id="A0A163JY13"/>
<sequence>MSSLTDQLVTLVSCLSELTVTIPQLNISLPVLELVRALLITYAYRTALQGAHATIGWGQGFLATVVMCAGGVSTVTLLRGEPLEILQTNRFWGIYGTTYWLMFSNPYVYPMVSSLLKVPAVEEFLTLADGILRNTAITQIGIEGVASNPLLGNDKWVAKLICGTLAGCGGGFWIDTFRLTQEHWTFSTPQFLYDPPVDMKASFASTLFYLVSTNTDLCDFIGLPALTQSEAHAWSALLLSSGLVYKSYINKINTHNRFNKDVPSTTTTTGDTTTTSDQLDEKKND</sequence>
<keyword evidence="5" id="KW-0812">Transmembrane</keyword>
<keyword evidence="3" id="KW-0813">Transport</keyword>
<evidence type="ECO:0000256" key="4">
    <source>
        <dbReference type="ARBA" id="ARBA00022538"/>
    </source>
</evidence>
<keyword evidence="9" id="KW-0406">Ion transport</keyword>
<dbReference type="Proteomes" id="UP000078561">
    <property type="component" value="Unassembled WGS sequence"/>
</dbReference>
<protein>
    <submittedName>
        <fullName evidence="13">Uncharacterized protein</fullName>
    </submittedName>
</protein>
<dbReference type="GO" id="GO:0042802">
    <property type="term" value="F:identical protein binding"/>
    <property type="evidence" value="ECO:0007669"/>
    <property type="project" value="InterPro"/>
</dbReference>
<evidence type="ECO:0000313" key="14">
    <source>
        <dbReference type="Proteomes" id="UP000078561"/>
    </source>
</evidence>
<reference evidence="13" key="1">
    <citation type="submission" date="2016-04" db="EMBL/GenBank/DDBJ databases">
        <authorList>
            <person name="Evans L.H."/>
            <person name="Alamgir A."/>
            <person name="Owens N."/>
            <person name="Weber N.D."/>
            <person name="Virtaneva K."/>
            <person name="Barbian K."/>
            <person name="Babar A."/>
            <person name="Rosenke K."/>
        </authorList>
    </citation>
    <scope>NUCLEOTIDE SEQUENCE [LARGE SCALE GENOMIC DNA]</scope>
    <source>
        <strain evidence="13">CBS 101.48</strain>
    </source>
</reference>
<comment type="subcellular location">
    <subcellularLocation>
        <location evidence="1">Endomembrane system</location>
        <topology evidence="1">Multi-pass membrane protein</topology>
    </subcellularLocation>
</comment>
<dbReference type="EMBL" id="LT554307">
    <property type="protein sequence ID" value="SAM03851.1"/>
    <property type="molecule type" value="Genomic_DNA"/>
</dbReference>
<dbReference type="OMA" id="TPAFCEY"/>
<keyword evidence="10" id="KW-0472">Membrane</keyword>
<dbReference type="GO" id="GO:0005267">
    <property type="term" value="F:potassium channel activity"/>
    <property type="evidence" value="ECO:0007669"/>
    <property type="project" value="UniProtKB-KW"/>
</dbReference>
<keyword evidence="7" id="KW-0630">Potassium</keyword>
<dbReference type="InParanoid" id="A0A163JY13"/>
<keyword evidence="14" id="KW-1185">Reference proteome</keyword>
<dbReference type="GO" id="GO:0016020">
    <property type="term" value="C:membrane"/>
    <property type="evidence" value="ECO:0007669"/>
    <property type="project" value="InterPro"/>
</dbReference>
<dbReference type="GO" id="GO:0012505">
    <property type="term" value="C:endomembrane system"/>
    <property type="evidence" value="ECO:0007669"/>
    <property type="project" value="UniProtKB-SubCell"/>
</dbReference>